<feature type="region of interest" description="Disordered" evidence="1">
    <location>
        <begin position="58"/>
        <end position="77"/>
    </location>
</feature>
<name>M1E0Z1_SOLTU</name>
<proteinExistence type="predicted"/>
<dbReference type="Pfam" id="PF20167">
    <property type="entry name" value="Transposase_32"/>
    <property type="match status" value="1"/>
</dbReference>
<sequence length="239" mass="26676">MAVAWSTSKIHASFWVVVLDISPSYPWFPLESLSKRKGTCITGGQPDSDDICATHLTTSESEGEHQEHQAAASEPKDDELIAAQRVELQSKRLNDLSRMRTPQANPTPPPAPAQEVVLAPLVQGPPPKSMNRLKTEGIRTIIEEKRMSTDGVIDRYPEIMSCLKSHKFQLVTIPRGSYIPNWVRELYVAYGALIPQRKKQETAFKPVDYIVVWGKKVLCDSTTINAVLECTNNIADTHQ</sequence>
<dbReference type="InParanoid" id="M1E0Z1"/>
<evidence type="ECO:0000313" key="3">
    <source>
        <dbReference type="EnsemblPlants" id="PGSC0003DMT400097592"/>
    </source>
</evidence>
<feature type="domain" description="Putative plant transposon protein" evidence="2">
    <location>
        <begin position="166"/>
        <end position="229"/>
    </location>
</feature>
<dbReference type="InterPro" id="IPR046796">
    <property type="entry name" value="Transposase_32_dom"/>
</dbReference>
<organism evidence="3 4">
    <name type="scientific">Solanum tuberosum</name>
    <name type="common">Potato</name>
    <dbReference type="NCBI Taxonomy" id="4113"/>
    <lineage>
        <taxon>Eukaryota</taxon>
        <taxon>Viridiplantae</taxon>
        <taxon>Streptophyta</taxon>
        <taxon>Embryophyta</taxon>
        <taxon>Tracheophyta</taxon>
        <taxon>Spermatophyta</taxon>
        <taxon>Magnoliopsida</taxon>
        <taxon>eudicotyledons</taxon>
        <taxon>Gunneridae</taxon>
        <taxon>Pentapetalae</taxon>
        <taxon>asterids</taxon>
        <taxon>lamiids</taxon>
        <taxon>Solanales</taxon>
        <taxon>Solanaceae</taxon>
        <taxon>Solanoideae</taxon>
        <taxon>Solaneae</taxon>
        <taxon>Solanum</taxon>
    </lineage>
</organism>
<dbReference type="AlphaFoldDB" id="M1E0Z1"/>
<dbReference type="EnsemblPlants" id="PGSC0003DMT400097592">
    <property type="protein sequence ID" value="PGSC0003DMT400097592"/>
    <property type="gene ID" value="PGSC0003DMG400047163"/>
</dbReference>
<evidence type="ECO:0000259" key="2">
    <source>
        <dbReference type="Pfam" id="PF20167"/>
    </source>
</evidence>
<keyword evidence="4" id="KW-1185">Reference proteome</keyword>
<feature type="compositionally biased region" description="Basic and acidic residues" evidence="1">
    <location>
        <begin position="62"/>
        <end position="77"/>
    </location>
</feature>
<dbReference type="Gramene" id="PGSC0003DMT400097592">
    <property type="protein sequence ID" value="PGSC0003DMT400097592"/>
    <property type="gene ID" value="PGSC0003DMG400047163"/>
</dbReference>
<dbReference type="Proteomes" id="UP000011115">
    <property type="component" value="Unassembled WGS sequence"/>
</dbReference>
<evidence type="ECO:0000256" key="1">
    <source>
        <dbReference type="SAM" id="MobiDB-lite"/>
    </source>
</evidence>
<evidence type="ECO:0000313" key="4">
    <source>
        <dbReference type="Proteomes" id="UP000011115"/>
    </source>
</evidence>
<protein>
    <recommendedName>
        <fullName evidence="2">Putative plant transposon protein domain-containing protein</fullName>
    </recommendedName>
</protein>
<dbReference type="PANTHER" id="PTHR33180">
    <property type="entry name" value="PHOTOSYSTEM II CP43 REACTION CENTER PROTEIN"/>
    <property type="match status" value="1"/>
</dbReference>
<accession>M1E0Z1</accession>
<feature type="region of interest" description="Disordered" evidence="1">
    <location>
        <begin position="92"/>
        <end position="112"/>
    </location>
</feature>
<dbReference type="HOGENOM" id="CLU_029307_5_0_1"/>
<dbReference type="PANTHER" id="PTHR33180:SF31">
    <property type="entry name" value="POLYPROTEIN PROTEIN"/>
    <property type="match status" value="1"/>
</dbReference>
<reference evidence="3" key="2">
    <citation type="submission" date="2015-06" db="UniProtKB">
        <authorList>
            <consortium name="EnsemblPlants"/>
        </authorList>
    </citation>
    <scope>IDENTIFICATION</scope>
    <source>
        <strain evidence="3">DM1-3 516 R44</strain>
    </source>
</reference>
<reference evidence="4" key="1">
    <citation type="journal article" date="2011" name="Nature">
        <title>Genome sequence and analysis of the tuber crop potato.</title>
        <authorList>
            <consortium name="The Potato Genome Sequencing Consortium"/>
        </authorList>
    </citation>
    <scope>NUCLEOTIDE SEQUENCE [LARGE SCALE GENOMIC DNA]</scope>
    <source>
        <strain evidence="4">cv. DM1-3 516 R44</strain>
    </source>
</reference>
<dbReference type="PaxDb" id="4113-PGSC0003DMT400097592"/>